<accession>A0A7W6RF26</accession>
<reference evidence="1 2" key="1">
    <citation type="submission" date="2020-08" db="EMBL/GenBank/DDBJ databases">
        <title>Genome sequencing of Purple Non-Sulfur Bacteria from various extreme environments.</title>
        <authorList>
            <person name="Mayer M."/>
        </authorList>
    </citation>
    <scope>NUCLEOTIDE SEQUENCE [LARGE SCALE GENOMIC DNA]</scope>
    <source>
        <strain evidence="1 2">JA131</strain>
    </source>
</reference>
<dbReference type="Gene3D" id="3.10.450.40">
    <property type="match status" value="1"/>
</dbReference>
<comment type="caution">
    <text evidence="1">The sequence shown here is derived from an EMBL/GenBank/DDBJ whole genome shotgun (WGS) entry which is preliminary data.</text>
</comment>
<dbReference type="RefSeq" id="WP_184046672.1">
    <property type="nucleotide sequence ID" value="NZ_JACIGK010000025.1"/>
</dbReference>
<evidence type="ECO:0000313" key="2">
    <source>
        <dbReference type="Proteomes" id="UP000554286"/>
    </source>
</evidence>
<organism evidence="1 2">
    <name type="scientific">Roseospira visakhapatnamensis</name>
    <dbReference type="NCBI Taxonomy" id="390880"/>
    <lineage>
        <taxon>Bacteria</taxon>
        <taxon>Pseudomonadati</taxon>
        <taxon>Pseudomonadota</taxon>
        <taxon>Alphaproteobacteria</taxon>
        <taxon>Rhodospirillales</taxon>
        <taxon>Rhodospirillaceae</taxon>
        <taxon>Roseospira</taxon>
    </lineage>
</organism>
<dbReference type="AlphaFoldDB" id="A0A7W6RF26"/>
<protein>
    <recommendedName>
        <fullName evidence="3">IraD/Gp25-like domain-containing protein</fullName>
    </recommendedName>
</protein>
<evidence type="ECO:0008006" key="3">
    <source>
        <dbReference type="Google" id="ProtNLM"/>
    </source>
</evidence>
<dbReference type="SUPFAM" id="SSF160719">
    <property type="entry name" value="gpW/gp25-like"/>
    <property type="match status" value="1"/>
</dbReference>
<proteinExistence type="predicted"/>
<sequence>MAGMCRHTGRPLDGWEHVRQSLDDIVTTAVGERVERRRYGADAMAFLDRPMAPGPLMDVYVAIAQAIAPRRINGREYGEPRFDLAAILPREAGPDGRLVLDLVGLYYPRGHLGDFTVFETTRHEVGT</sequence>
<keyword evidence="2" id="KW-1185">Reference proteome</keyword>
<dbReference type="EMBL" id="JACIGK010000025">
    <property type="protein sequence ID" value="MBB4267355.1"/>
    <property type="molecule type" value="Genomic_DNA"/>
</dbReference>
<evidence type="ECO:0000313" key="1">
    <source>
        <dbReference type="EMBL" id="MBB4267355.1"/>
    </source>
</evidence>
<gene>
    <name evidence="1" type="ORF">GGD89_002996</name>
</gene>
<name>A0A7W6RF26_9PROT</name>
<dbReference type="Proteomes" id="UP000554286">
    <property type="component" value="Unassembled WGS sequence"/>
</dbReference>